<evidence type="ECO:0000313" key="1">
    <source>
        <dbReference type="EMBL" id="KAA0197569.1"/>
    </source>
</evidence>
<protein>
    <submittedName>
        <fullName evidence="1">Uncharacterized protein</fullName>
    </submittedName>
</protein>
<organism evidence="1 2">
    <name type="scientific">Fasciolopsis buskii</name>
    <dbReference type="NCBI Taxonomy" id="27845"/>
    <lineage>
        <taxon>Eukaryota</taxon>
        <taxon>Metazoa</taxon>
        <taxon>Spiralia</taxon>
        <taxon>Lophotrochozoa</taxon>
        <taxon>Platyhelminthes</taxon>
        <taxon>Trematoda</taxon>
        <taxon>Digenea</taxon>
        <taxon>Plagiorchiida</taxon>
        <taxon>Echinostomata</taxon>
        <taxon>Echinostomatoidea</taxon>
        <taxon>Fasciolidae</taxon>
        <taxon>Fasciolopsis</taxon>
    </lineage>
</organism>
<comment type="caution">
    <text evidence="1">The sequence shown here is derived from an EMBL/GenBank/DDBJ whole genome shotgun (WGS) entry which is preliminary data.</text>
</comment>
<dbReference type="AlphaFoldDB" id="A0A8E0VJT2"/>
<accession>A0A8E0VJT2</accession>
<name>A0A8E0VJT2_9TREM</name>
<keyword evidence="2" id="KW-1185">Reference proteome</keyword>
<evidence type="ECO:0000313" key="2">
    <source>
        <dbReference type="Proteomes" id="UP000728185"/>
    </source>
</evidence>
<dbReference type="Proteomes" id="UP000728185">
    <property type="component" value="Unassembled WGS sequence"/>
</dbReference>
<reference evidence="1" key="1">
    <citation type="submission" date="2019-05" db="EMBL/GenBank/DDBJ databases">
        <title>Annotation for the trematode Fasciolopsis buski.</title>
        <authorList>
            <person name="Choi Y.-J."/>
        </authorList>
    </citation>
    <scope>NUCLEOTIDE SEQUENCE</scope>
    <source>
        <strain evidence="1">HT</strain>
        <tissue evidence="1">Whole worm</tissue>
    </source>
</reference>
<proteinExistence type="predicted"/>
<gene>
    <name evidence="1" type="ORF">FBUS_11293</name>
</gene>
<dbReference type="EMBL" id="LUCM01002301">
    <property type="protein sequence ID" value="KAA0197569.1"/>
    <property type="molecule type" value="Genomic_DNA"/>
</dbReference>
<sequence>MVPVAVDQPGLWVGSDIIGPLLMMRSGNRCIVVYRLSREVGGSDTYTVPRHSHGRNCARLGVGLPKQNSFVFALGTRRGIRKRVTTLGEERAGVGDDEDCAVSFSG</sequence>